<evidence type="ECO:0000313" key="2">
    <source>
        <dbReference type="Proteomes" id="UP000179266"/>
    </source>
</evidence>
<name>A0A1F7S9I7_9BACT</name>
<gene>
    <name evidence="1" type="ORF">A2161_17790</name>
</gene>
<dbReference type="Proteomes" id="UP000179266">
    <property type="component" value="Unassembled WGS sequence"/>
</dbReference>
<evidence type="ECO:0008006" key="3">
    <source>
        <dbReference type="Google" id="ProtNLM"/>
    </source>
</evidence>
<protein>
    <recommendedName>
        <fullName evidence="3">DUF507 domain-containing protein</fullName>
    </recommendedName>
</protein>
<dbReference type="EMBL" id="MGDD01000012">
    <property type="protein sequence ID" value="OGL49807.1"/>
    <property type="molecule type" value="Genomic_DNA"/>
</dbReference>
<accession>A0A1F7S9I7</accession>
<dbReference type="InterPro" id="IPR007463">
    <property type="entry name" value="DUF507"/>
</dbReference>
<evidence type="ECO:0000313" key="1">
    <source>
        <dbReference type="EMBL" id="OGL49807.1"/>
    </source>
</evidence>
<organism evidence="1 2">
    <name type="scientific">Candidatus Schekmanbacteria bacterium RBG_13_48_7</name>
    <dbReference type="NCBI Taxonomy" id="1817878"/>
    <lineage>
        <taxon>Bacteria</taxon>
        <taxon>Candidatus Schekmaniibacteriota</taxon>
    </lineage>
</organism>
<dbReference type="AlphaFoldDB" id="A0A1F7S9I7"/>
<proteinExistence type="predicted"/>
<sequence length="78" mass="9571">MDELEKTGYVEFKGNRQEMVFLIEDAIFDDLEVEDKLDEEIREILRNYENEMDKQNIPYHQMFKMIKTKLIKERNLIL</sequence>
<dbReference type="Pfam" id="PF04368">
    <property type="entry name" value="DUF507"/>
    <property type="match status" value="1"/>
</dbReference>
<reference evidence="1 2" key="1">
    <citation type="journal article" date="2016" name="Nat. Commun.">
        <title>Thousands of microbial genomes shed light on interconnected biogeochemical processes in an aquifer system.</title>
        <authorList>
            <person name="Anantharaman K."/>
            <person name="Brown C.T."/>
            <person name="Hug L.A."/>
            <person name="Sharon I."/>
            <person name="Castelle C.J."/>
            <person name="Probst A.J."/>
            <person name="Thomas B.C."/>
            <person name="Singh A."/>
            <person name="Wilkins M.J."/>
            <person name="Karaoz U."/>
            <person name="Brodie E.L."/>
            <person name="Williams K.H."/>
            <person name="Hubbard S.S."/>
            <person name="Banfield J.F."/>
        </authorList>
    </citation>
    <scope>NUCLEOTIDE SEQUENCE [LARGE SCALE GENOMIC DNA]</scope>
</reference>
<comment type="caution">
    <text evidence="1">The sequence shown here is derived from an EMBL/GenBank/DDBJ whole genome shotgun (WGS) entry which is preliminary data.</text>
</comment>